<dbReference type="FunFam" id="2.60.40.60:FF:000002">
    <property type="entry name" value="Protocadherin alpha 2"/>
    <property type="match status" value="1"/>
</dbReference>
<dbReference type="GO" id="GO:0007156">
    <property type="term" value="P:homophilic cell adhesion via plasma membrane adhesion molecules"/>
    <property type="evidence" value="ECO:0007669"/>
    <property type="project" value="InterPro"/>
</dbReference>
<dbReference type="PROSITE" id="PS00232">
    <property type="entry name" value="CADHERIN_1"/>
    <property type="match status" value="4"/>
</dbReference>
<evidence type="ECO:0000313" key="12">
    <source>
        <dbReference type="EMBL" id="KAA3678340.1"/>
    </source>
</evidence>
<dbReference type="InterPro" id="IPR020894">
    <property type="entry name" value="Cadherin_CS"/>
</dbReference>
<evidence type="ECO:0000256" key="5">
    <source>
        <dbReference type="ARBA" id="ARBA00022889"/>
    </source>
</evidence>
<evidence type="ECO:0000256" key="7">
    <source>
        <dbReference type="ARBA" id="ARBA00023136"/>
    </source>
</evidence>
<keyword evidence="13" id="KW-1185">Reference proteome</keyword>
<dbReference type="PANTHER" id="PTHR24028:SF146">
    <property type="entry name" value="CADHERIN 96CB, ISOFORM D-RELATED"/>
    <property type="match status" value="1"/>
</dbReference>
<organism evidence="12 13">
    <name type="scientific">Paragonimus westermani</name>
    <dbReference type="NCBI Taxonomy" id="34504"/>
    <lineage>
        <taxon>Eukaryota</taxon>
        <taxon>Metazoa</taxon>
        <taxon>Spiralia</taxon>
        <taxon>Lophotrochozoa</taxon>
        <taxon>Platyhelminthes</taxon>
        <taxon>Trematoda</taxon>
        <taxon>Digenea</taxon>
        <taxon>Plagiorchiida</taxon>
        <taxon>Troglotremata</taxon>
        <taxon>Troglotrematidae</taxon>
        <taxon>Paragonimus</taxon>
    </lineage>
</organism>
<evidence type="ECO:0000256" key="1">
    <source>
        <dbReference type="ARBA" id="ARBA00004167"/>
    </source>
</evidence>
<evidence type="ECO:0000259" key="11">
    <source>
        <dbReference type="PROSITE" id="PS50268"/>
    </source>
</evidence>
<dbReference type="InterPro" id="IPR002126">
    <property type="entry name" value="Cadherin-like_dom"/>
</dbReference>
<dbReference type="CDD" id="cd11304">
    <property type="entry name" value="Cadherin_repeat"/>
    <property type="match status" value="6"/>
</dbReference>
<keyword evidence="3" id="KW-0677">Repeat</keyword>
<dbReference type="EMBL" id="QNGE01001138">
    <property type="protein sequence ID" value="KAA3678340.1"/>
    <property type="molecule type" value="Genomic_DNA"/>
</dbReference>
<evidence type="ECO:0000256" key="6">
    <source>
        <dbReference type="ARBA" id="ARBA00022989"/>
    </source>
</evidence>
<dbReference type="FunFam" id="2.60.40.60:FF:000020">
    <property type="entry name" value="Dachsous cadherin-related 1b"/>
    <property type="match status" value="1"/>
</dbReference>
<keyword evidence="6 10" id="KW-1133">Transmembrane helix</keyword>
<comment type="caution">
    <text evidence="12">The sequence shown here is derived from an EMBL/GenBank/DDBJ whole genome shotgun (WGS) entry which is preliminary data.</text>
</comment>
<feature type="domain" description="Cadherin" evidence="11">
    <location>
        <begin position="281"/>
        <end position="402"/>
    </location>
</feature>
<evidence type="ECO:0000256" key="8">
    <source>
        <dbReference type="ARBA" id="ARBA00023180"/>
    </source>
</evidence>
<evidence type="ECO:0000256" key="3">
    <source>
        <dbReference type="ARBA" id="ARBA00022737"/>
    </source>
</evidence>
<evidence type="ECO:0000256" key="9">
    <source>
        <dbReference type="PROSITE-ProRule" id="PRU00043"/>
    </source>
</evidence>
<dbReference type="PANTHER" id="PTHR24028">
    <property type="entry name" value="CADHERIN-87A"/>
    <property type="match status" value="1"/>
</dbReference>
<dbReference type="SMART" id="SM00112">
    <property type="entry name" value="CA"/>
    <property type="match status" value="5"/>
</dbReference>
<dbReference type="SUPFAM" id="SSF49313">
    <property type="entry name" value="Cadherin-like"/>
    <property type="match status" value="6"/>
</dbReference>
<dbReference type="GO" id="GO:0005509">
    <property type="term" value="F:calcium ion binding"/>
    <property type="evidence" value="ECO:0007669"/>
    <property type="project" value="UniProtKB-UniRule"/>
</dbReference>
<keyword evidence="4 9" id="KW-0106">Calcium</keyword>
<feature type="domain" description="Cadherin" evidence="11">
    <location>
        <begin position="15"/>
        <end position="160"/>
    </location>
</feature>
<dbReference type="AlphaFoldDB" id="A0A5J4NT82"/>
<comment type="subcellular location">
    <subcellularLocation>
        <location evidence="1">Membrane</location>
        <topology evidence="1">Single-pass membrane protein</topology>
    </subcellularLocation>
</comment>
<keyword evidence="7 10" id="KW-0472">Membrane</keyword>
<feature type="transmembrane region" description="Helical" evidence="10">
    <location>
        <begin position="843"/>
        <end position="868"/>
    </location>
</feature>
<dbReference type="PROSITE" id="PS50268">
    <property type="entry name" value="CADHERIN_2"/>
    <property type="match status" value="6"/>
</dbReference>
<name>A0A5J4NT82_9TREM</name>
<dbReference type="Gene3D" id="2.60.40.60">
    <property type="entry name" value="Cadherins"/>
    <property type="match status" value="6"/>
</dbReference>
<dbReference type="InterPro" id="IPR015919">
    <property type="entry name" value="Cadherin-like_sf"/>
</dbReference>
<proteinExistence type="predicted"/>
<feature type="domain" description="Cadherin" evidence="11">
    <location>
        <begin position="161"/>
        <end position="268"/>
    </location>
</feature>
<sequence length="944" mass="106269">NHKFHLNVYFTCFRKQHQMVVHVSENSLVGDSVSLTSAYDADIGTNGIVRYALVPEIAEFSLKWTSELEFMANRVPLEISKSHVLNAGYDTLPTFNAFSASQLPGARHELKLIVKQTLDREVSPFYDLTLISFDGGSPSRNTSIPLHIVITDANDNTPKFQKDTYVVELAENSRPHTPVVQVIAVDLDEGVNSRIKYRFSPLTNPEFVRLFNLDSVTGWIHVQWEINYEQYKVIHLTVEAVDGGQLPRASTCVVEIHVLDENDHAPEIRFEPAYLTNYALVPENEQPGRLVAVFTAIDRDSGDNGRVACQLTEPKQWRFENADEKQIEYLITDPMHTFFKLQYMQVPFSLMYKLTTASVFDREMASRITVWITCSDYGLPPRNSSASVAVRITDVNDARPQFARSMFYHSVREDTPVGTMVFVINATDMDEGDNAELTFWLSGPDMDYFVINENTGQITVRRSLDRETRDSLQFRVHTSDHGTPSLNASVGVLVTITDVNDNPPELEGRVELAIFENHTTSMPVGRLTVKDPDSGRNSEVSFTQLQCLAYPVNNNWSTVTSFGTLRQKDGSALPVEMLYTFFIAKDGRIYLGHAKLDREQYSSYEILVQAEDHGVPRLTASTVVVIHILDVNDNSPYFIYPSSGNNTIYVPRTIRPTSVIAHVLATDADAEENGRIRYSLRADGREELLQLFELNEWSGELRLRVSLDQLNPTMNSPGDAMRKHFGEDYINANQPHRENGTEPIRLKHKKEDMRSSHQANSAYSLLITASDLGTPTLKSSTILRILFSPPFFPPQPTFTHGFHAPEDDNVKKLSKLPDSTQYAKTSTSWLTVRGDFEDDLTGLGVLFGLVVAIGLFVCLVLLLITVLLRRSRKVRSRQQPLSESCAPAHTEGLPYSAYSATFEGNSSTNSRQITDQTCSRYEENSPLVHGTLRYITLPNSMEIH</sequence>
<dbReference type="PRINTS" id="PR00205">
    <property type="entry name" value="CADHERIN"/>
</dbReference>
<feature type="domain" description="Cadherin" evidence="11">
    <location>
        <begin position="403"/>
        <end position="506"/>
    </location>
</feature>
<accession>A0A5J4NT82</accession>
<evidence type="ECO:0000256" key="2">
    <source>
        <dbReference type="ARBA" id="ARBA00022692"/>
    </source>
</evidence>
<gene>
    <name evidence="12" type="ORF">DEA37_0012872</name>
</gene>
<dbReference type="Proteomes" id="UP000324629">
    <property type="component" value="Unassembled WGS sequence"/>
</dbReference>
<protein>
    <submittedName>
        <fullName evidence="12">Protocadherin delta 1</fullName>
    </submittedName>
</protein>
<feature type="domain" description="Cadherin" evidence="11">
    <location>
        <begin position="642"/>
        <end position="798"/>
    </location>
</feature>
<keyword evidence="2 10" id="KW-0812">Transmembrane</keyword>
<dbReference type="Pfam" id="PF00028">
    <property type="entry name" value="Cadherin"/>
    <property type="match status" value="3"/>
</dbReference>
<feature type="non-terminal residue" evidence="12">
    <location>
        <position position="1"/>
    </location>
</feature>
<keyword evidence="8" id="KW-0325">Glycoprotein</keyword>
<evidence type="ECO:0000313" key="13">
    <source>
        <dbReference type="Proteomes" id="UP000324629"/>
    </source>
</evidence>
<evidence type="ECO:0000256" key="10">
    <source>
        <dbReference type="SAM" id="Phobius"/>
    </source>
</evidence>
<dbReference type="InterPro" id="IPR050174">
    <property type="entry name" value="Protocadherin/Cadherin-CA"/>
</dbReference>
<dbReference type="GO" id="GO:0005886">
    <property type="term" value="C:plasma membrane"/>
    <property type="evidence" value="ECO:0007669"/>
    <property type="project" value="InterPro"/>
</dbReference>
<feature type="domain" description="Cadherin" evidence="11">
    <location>
        <begin position="506"/>
        <end position="638"/>
    </location>
</feature>
<reference evidence="12 13" key="1">
    <citation type="journal article" date="2019" name="Gigascience">
        <title>Whole-genome sequence of the oriental lung fluke Paragonimus westermani.</title>
        <authorList>
            <person name="Oey H."/>
            <person name="Zakrzewski M."/>
            <person name="Narain K."/>
            <person name="Devi K.R."/>
            <person name="Agatsuma T."/>
            <person name="Nawaratna S."/>
            <person name="Gobert G.N."/>
            <person name="Jones M.K."/>
            <person name="Ragan M.A."/>
            <person name="McManus D.P."/>
            <person name="Krause L."/>
        </authorList>
    </citation>
    <scope>NUCLEOTIDE SEQUENCE [LARGE SCALE GENOMIC DNA]</scope>
    <source>
        <strain evidence="12 13">IND2009</strain>
    </source>
</reference>
<evidence type="ECO:0000256" key="4">
    <source>
        <dbReference type="ARBA" id="ARBA00022837"/>
    </source>
</evidence>
<keyword evidence="5" id="KW-0130">Cell adhesion</keyword>